<keyword evidence="3" id="KW-0998">Cell outer membrane</keyword>
<keyword evidence="2 4" id="KW-0472">Membrane</keyword>
<proteinExistence type="predicted"/>
<evidence type="ECO:0000256" key="2">
    <source>
        <dbReference type="ARBA" id="ARBA00023136"/>
    </source>
</evidence>
<dbReference type="CDD" id="cd07185">
    <property type="entry name" value="OmpA_C-like"/>
    <property type="match status" value="1"/>
</dbReference>
<dbReference type="PANTHER" id="PTHR30329">
    <property type="entry name" value="STATOR ELEMENT OF FLAGELLAR MOTOR COMPLEX"/>
    <property type="match status" value="1"/>
</dbReference>
<comment type="caution">
    <text evidence="8">The sequence shown here is derived from an EMBL/GenBank/DDBJ whole genome shotgun (WGS) entry which is preliminary data.</text>
</comment>
<dbReference type="InterPro" id="IPR006665">
    <property type="entry name" value="OmpA-like"/>
</dbReference>
<dbReference type="RefSeq" id="WP_193179098.1">
    <property type="nucleotide sequence ID" value="NZ_JACVXA010000004.1"/>
</dbReference>
<dbReference type="InterPro" id="IPR050330">
    <property type="entry name" value="Bact_OuterMem_StrucFunc"/>
</dbReference>
<dbReference type="Gene3D" id="3.30.1330.60">
    <property type="entry name" value="OmpA-like domain"/>
    <property type="match status" value="1"/>
</dbReference>
<accession>A0A8J6Z3P9</accession>
<dbReference type="EMBL" id="JACVXA010000004">
    <property type="protein sequence ID" value="MBE3636909.1"/>
    <property type="molecule type" value="Genomic_DNA"/>
</dbReference>
<dbReference type="PANTHER" id="PTHR30329:SF21">
    <property type="entry name" value="LIPOPROTEIN YIAD-RELATED"/>
    <property type="match status" value="1"/>
</dbReference>
<dbReference type="PROSITE" id="PS51123">
    <property type="entry name" value="OMPA_2"/>
    <property type="match status" value="1"/>
</dbReference>
<evidence type="ECO:0000256" key="3">
    <source>
        <dbReference type="ARBA" id="ARBA00023237"/>
    </source>
</evidence>
<evidence type="ECO:0000313" key="8">
    <source>
        <dbReference type="EMBL" id="MBE3636909.1"/>
    </source>
</evidence>
<keyword evidence="9" id="KW-1185">Reference proteome</keyword>
<feature type="region of interest" description="Disordered" evidence="5">
    <location>
        <begin position="175"/>
        <end position="196"/>
    </location>
</feature>
<comment type="subcellular location">
    <subcellularLocation>
        <location evidence="1">Cell outer membrane</location>
    </subcellularLocation>
</comment>
<evidence type="ECO:0000313" key="9">
    <source>
        <dbReference type="Proteomes" id="UP000609121"/>
    </source>
</evidence>
<dbReference type="Pfam" id="PF13488">
    <property type="entry name" value="Gly-zipper_Omp"/>
    <property type="match status" value="1"/>
</dbReference>
<dbReference type="AlphaFoldDB" id="A0A8J6Z3P9"/>
<dbReference type="InterPro" id="IPR039567">
    <property type="entry name" value="Gly-zipper"/>
</dbReference>
<evidence type="ECO:0000256" key="1">
    <source>
        <dbReference type="ARBA" id="ARBA00004442"/>
    </source>
</evidence>
<dbReference type="InterPro" id="IPR036737">
    <property type="entry name" value="OmpA-like_sf"/>
</dbReference>
<evidence type="ECO:0000256" key="5">
    <source>
        <dbReference type="SAM" id="MobiDB-lite"/>
    </source>
</evidence>
<dbReference type="SUPFAM" id="SSF103088">
    <property type="entry name" value="OmpA-like"/>
    <property type="match status" value="1"/>
</dbReference>
<sequence length="211" mass="21115">MIRATAILLSGATLLAGCAGINTPENQNRNTGAIGGAAAGAIIGAATGGDGRAIAMGTALGGIVGAGVGEMLDRQAADLRAQMGNDQVTVTNTGDSLLVNFPQDILFATDSASVSSASRDELAGLARNLQNYPGTTVQIIGHTDNTGDAGYNFDLSNRRAGAVAGVLVQNGVTGGRITSSGRGEDQPVASNLTPEGRAQNRRVEVVITPAA</sequence>
<feature type="signal peptide" evidence="6">
    <location>
        <begin position="1"/>
        <end position="19"/>
    </location>
</feature>
<keyword evidence="6" id="KW-0732">Signal</keyword>
<name>A0A8J6Z3P9_9RHOB</name>
<dbReference type="PRINTS" id="PR01021">
    <property type="entry name" value="OMPADOMAIN"/>
</dbReference>
<dbReference type="GO" id="GO:0009279">
    <property type="term" value="C:cell outer membrane"/>
    <property type="evidence" value="ECO:0007669"/>
    <property type="project" value="UniProtKB-SubCell"/>
</dbReference>
<gene>
    <name evidence="8" type="ORF">ICN82_01670</name>
</gene>
<evidence type="ECO:0000259" key="7">
    <source>
        <dbReference type="PROSITE" id="PS51123"/>
    </source>
</evidence>
<dbReference type="Pfam" id="PF00691">
    <property type="entry name" value="OmpA"/>
    <property type="match status" value="1"/>
</dbReference>
<dbReference type="InterPro" id="IPR006664">
    <property type="entry name" value="OMP_bac"/>
</dbReference>
<feature type="domain" description="OmpA-like" evidence="7">
    <location>
        <begin position="94"/>
        <end position="211"/>
    </location>
</feature>
<dbReference type="Proteomes" id="UP000609121">
    <property type="component" value="Unassembled WGS sequence"/>
</dbReference>
<evidence type="ECO:0000256" key="6">
    <source>
        <dbReference type="SAM" id="SignalP"/>
    </source>
</evidence>
<feature type="chain" id="PRO_5035180613" evidence="6">
    <location>
        <begin position="20"/>
        <end position="211"/>
    </location>
</feature>
<evidence type="ECO:0000256" key="4">
    <source>
        <dbReference type="PROSITE-ProRule" id="PRU00473"/>
    </source>
</evidence>
<organism evidence="8 9">
    <name type="scientific">Mangrovicoccus algicola</name>
    <dbReference type="NCBI Taxonomy" id="2771008"/>
    <lineage>
        <taxon>Bacteria</taxon>
        <taxon>Pseudomonadati</taxon>
        <taxon>Pseudomonadota</taxon>
        <taxon>Alphaproteobacteria</taxon>
        <taxon>Rhodobacterales</taxon>
        <taxon>Paracoccaceae</taxon>
        <taxon>Mangrovicoccus</taxon>
    </lineage>
</organism>
<protein>
    <submittedName>
        <fullName evidence="8">OmpA family protein</fullName>
    </submittedName>
</protein>
<dbReference type="PROSITE" id="PS51257">
    <property type="entry name" value="PROKAR_LIPOPROTEIN"/>
    <property type="match status" value="1"/>
</dbReference>
<reference evidence="8" key="1">
    <citation type="submission" date="2020-09" db="EMBL/GenBank/DDBJ databases">
        <title>A novel bacterium of genus Mangrovicoccus, isolated from South China Sea.</title>
        <authorList>
            <person name="Huang H."/>
            <person name="Mo K."/>
            <person name="Hu Y."/>
        </authorList>
    </citation>
    <scope>NUCLEOTIDE SEQUENCE</scope>
    <source>
        <strain evidence="8">HB182678</strain>
    </source>
</reference>